<evidence type="ECO:0000256" key="9">
    <source>
        <dbReference type="ARBA" id="ARBA00023224"/>
    </source>
</evidence>
<comment type="similarity">
    <text evidence="10">Belongs to the insect chemoreceptor superfamily. Heteromeric odorant receptor channel (TC 1.A.69) family.</text>
</comment>
<evidence type="ECO:0000313" key="12">
    <source>
        <dbReference type="Proteomes" id="UP000494165"/>
    </source>
</evidence>
<sequence length="402" mass="46746">MWRYLCKSRNEFSNHFNGLAAAGFILPNGKRPTKFQIFWFLTVWSCYFLFIFLTMVEFFVQPYHLRRTLFTIFMANNGFQTLFRPIQLILSKRRFEQLLVAFEVEPDEACEQISLDERKMREHSTKRILKFSAILYSYNTLLLLRTVIPAIVRMVKVSICEHKPDSCDEESTPLYIVDFWWFTDRFATPTYYYLFTYDVICVSIYILIFCASDAFTCSAMVALVERGDFLIRMAPKALLPGPRGQMTPMFEAWIKYHQHYEELVKMVNKAIGPLVLLTHVFAAGNIMVYVFLILKDKELEIRELAFSFLSATAIQFFMYAYWGQQVINKGDELSRATLTANQVAEGAYQEGPARLALMVVMARCCGKSRSAISGMGFFRVSLEFYARIFSLSLSYLLIVLQF</sequence>
<keyword evidence="5 10" id="KW-0552">Olfaction</keyword>
<evidence type="ECO:0000256" key="10">
    <source>
        <dbReference type="RuleBase" id="RU351113"/>
    </source>
</evidence>
<keyword evidence="7 10" id="KW-0472">Membrane</keyword>
<keyword evidence="4 10" id="KW-0812">Transmembrane</keyword>
<dbReference type="AlphaFoldDB" id="A0A8S1D871"/>
<comment type="subcellular location">
    <subcellularLocation>
        <location evidence="1 10">Cell membrane</location>
        <topology evidence="1 10">Multi-pass membrane protein</topology>
    </subcellularLocation>
</comment>
<evidence type="ECO:0000256" key="6">
    <source>
        <dbReference type="ARBA" id="ARBA00022989"/>
    </source>
</evidence>
<name>A0A8S1D871_9INSE</name>
<dbReference type="EMBL" id="CADEPI010000149">
    <property type="protein sequence ID" value="CAB3377677.1"/>
    <property type="molecule type" value="Genomic_DNA"/>
</dbReference>
<dbReference type="GO" id="GO:0005549">
    <property type="term" value="F:odorant binding"/>
    <property type="evidence" value="ECO:0007669"/>
    <property type="project" value="InterPro"/>
</dbReference>
<feature type="transmembrane region" description="Helical" evidence="10">
    <location>
        <begin position="384"/>
        <end position="401"/>
    </location>
</feature>
<comment type="caution">
    <text evidence="10">Lacks conserved residue(s) required for the propagation of feature annotation.</text>
</comment>
<feature type="transmembrane region" description="Helical" evidence="10">
    <location>
        <begin position="274"/>
        <end position="292"/>
    </location>
</feature>
<gene>
    <name evidence="11" type="ORF">CLODIP_2_CD13619</name>
</gene>
<keyword evidence="3 10" id="KW-0716">Sensory transduction</keyword>
<dbReference type="GO" id="GO:0007165">
    <property type="term" value="P:signal transduction"/>
    <property type="evidence" value="ECO:0007669"/>
    <property type="project" value="UniProtKB-KW"/>
</dbReference>
<dbReference type="PANTHER" id="PTHR21137">
    <property type="entry name" value="ODORANT RECEPTOR"/>
    <property type="match status" value="1"/>
</dbReference>
<keyword evidence="12" id="KW-1185">Reference proteome</keyword>
<evidence type="ECO:0000256" key="4">
    <source>
        <dbReference type="ARBA" id="ARBA00022692"/>
    </source>
</evidence>
<keyword evidence="2" id="KW-1003">Cell membrane</keyword>
<keyword evidence="6 10" id="KW-1133">Transmembrane helix</keyword>
<dbReference type="InterPro" id="IPR004117">
    <property type="entry name" value="7tm6_olfct_rcpt"/>
</dbReference>
<feature type="transmembrane region" description="Helical" evidence="10">
    <location>
        <begin position="37"/>
        <end position="60"/>
    </location>
</feature>
<keyword evidence="9 10" id="KW-0807">Transducer</keyword>
<evidence type="ECO:0000256" key="2">
    <source>
        <dbReference type="ARBA" id="ARBA00022475"/>
    </source>
</evidence>
<organism evidence="11 12">
    <name type="scientific">Cloeon dipterum</name>
    <dbReference type="NCBI Taxonomy" id="197152"/>
    <lineage>
        <taxon>Eukaryota</taxon>
        <taxon>Metazoa</taxon>
        <taxon>Ecdysozoa</taxon>
        <taxon>Arthropoda</taxon>
        <taxon>Hexapoda</taxon>
        <taxon>Insecta</taxon>
        <taxon>Pterygota</taxon>
        <taxon>Palaeoptera</taxon>
        <taxon>Ephemeroptera</taxon>
        <taxon>Pisciforma</taxon>
        <taxon>Baetidae</taxon>
        <taxon>Cloeon</taxon>
    </lineage>
</organism>
<dbReference type="GO" id="GO:0005886">
    <property type="term" value="C:plasma membrane"/>
    <property type="evidence" value="ECO:0007669"/>
    <property type="project" value="UniProtKB-SubCell"/>
</dbReference>
<evidence type="ECO:0000256" key="5">
    <source>
        <dbReference type="ARBA" id="ARBA00022725"/>
    </source>
</evidence>
<proteinExistence type="inferred from homology"/>
<keyword evidence="8 10" id="KW-0675">Receptor</keyword>
<feature type="transmembrane region" description="Helical" evidence="10">
    <location>
        <begin position="128"/>
        <end position="148"/>
    </location>
</feature>
<dbReference type="Proteomes" id="UP000494165">
    <property type="component" value="Unassembled WGS sequence"/>
</dbReference>
<evidence type="ECO:0000256" key="1">
    <source>
        <dbReference type="ARBA" id="ARBA00004651"/>
    </source>
</evidence>
<feature type="transmembrane region" description="Helical" evidence="10">
    <location>
        <begin position="304"/>
        <end position="322"/>
    </location>
</feature>
<feature type="transmembrane region" description="Helical" evidence="10">
    <location>
        <begin position="191"/>
        <end position="224"/>
    </location>
</feature>
<dbReference type="OrthoDB" id="6614360at2759"/>
<dbReference type="PANTHER" id="PTHR21137:SF35">
    <property type="entry name" value="ODORANT RECEPTOR 19A-RELATED"/>
    <property type="match status" value="1"/>
</dbReference>
<dbReference type="Pfam" id="PF02949">
    <property type="entry name" value="7tm_6"/>
    <property type="match status" value="1"/>
</dbReference>
<evidence type="ECO:0000256" key="7">
    <source>
        <dbReference type="ARBA" id="ARBA00023136"/>
    </source>
</evidence>
<dbReference type="GO" id="GO:0004984">
    <property type="term" value="F:olfactory receptor activity"/>
    <property type="evidence" value="ECO:0007669"/>
    <property type="project" value="InterPro"/>
</dbReference>
<protein>
    <recommendedName>
        <fullName evidence="10">Odorant receptor</fullName>
    </recommendedName>
</protein>
<comment type="caution">
    <text evidence="11">The sequence shown here is derived from an EMBL/GenBank/DDBJ whole genome shotgun (WGS) entry which is preliminary data.</text>
</comment>
<evidence type="ECO:0000256" key="3">
    <source>
        <dbReference type="ARBA" id="ARBA00022606"/>
    </source>
</evidence>
<accession>A0A8S1D871</accession>
<evidence type="ECO:0000313" key="11">
    <source>
        <dbReference type="EMBL" id="CAB3377677.1"/>
    </source>
</evidence>
<evidence type="ECO:0000256" key="8">
    <source>
        <dbReference type="ARBA" id="ARBA00023170"/>
    </source>
</evidence>
<reference evidence="11 12" key="1">
    <citation type="submission" date="2020-04" db="EMBL/GenBank/DDBJ databases">
        <authorList>
            <person name="Alioto T."/>
            <person name="Alioto T."/>
            <person name="Gomez Garrido J."/>
        </authorList>
    </citation>
    <scope>NUCLEOTIDE SEQUENCE [LARGE SCALE GENOMIC DNA]</scope>
</reference>